<gene>
    <name evidence="1" type="ORF">GCM10011489_08340</name>
</gene>
<proteinExistence type="predicted"/>
<organism evidence="1 2">
    <name type="scientific">Gordonia jinhuaensis</name>
    <dbReference type="NCBI Taxonomy" id="1517702"/>
    <lineage>
        <taxon>Bacteria</taxon>
        <taxon>Bacillati</taxon>
        <taxon>Actinomycetota</taxon>
        <taxon>Actinomycetes</taxon>
        <taxon>Mycobacteriales</taxon>
        <taxon>Gordoniaceae</taxon>
        <taxon>Gordonia</taxon>
    </lineage>
</organism>
<comment type="caution">
    <text evidence="1">The sequence shown here is derived from an EMBL/GenBank/DDBJ whole genome shotgun (WGS) entry which is preliminary data.</text>
</comment>
<evidence type="ECO:0000313" key="2">
    <source>
        <dbReference type="Proteomes" id="UP000621454"/>
    </source>
</evidence>
<name>A0A916T0N3_9ACTN</name>
<accession>A0A916T0N3</accession>
<protein>
    <submittedName>
        <fullName evidence="1">Uncharacterized protein</fullName>
    </submittedName>
</protein>
<evidence type="ECO:0000313" key="1">
    <source>
        <dbReference type="EMBL" id="GGB22479.1"/>
    </source>
</evidence>
<dbReference type="AlphaFoldDB" id="A0A916T0N3"/>
<reference evidence="1" key="2">
    <citation type="submission" date="2020-09" db="EMBL/GenBank/DDBJ databases">
        <authorList>
            <person name="Sun Q."/>
            <person name="Zhou Y."/>
        </authorList>
    </citation>
    <scope>NUCLEOTIDE SEQUENCE</scope>
    <source>
        <strain evidence="1">CGMCC 1.12827</strain>
    </source>
</reference>
<dbReference type="Proteomes" id="UP000621454">
    <property type="component" value="Unassembled WGS sequence"/>
</dbReference>
<sequence length="99" mass="11057">MAYPTPADQRDGHGRWCIIQRPAAGTLWLADEGERIGFDPMPQADPQPVLDLLHTAADAGRTAAQAWDMIVGLVGVQIMEGDLAHWKPDRNYRRQRVQP</sequence>
<dbReference type="RefSeq" id="WP_188585331.1">
    <property type="nucleotide sequence ID" value="NZ_BMGC01000004.1"/>
</dbReference>
<keyword evidence="2" id="KW-1185">Reference proteome</keyword>
<reference evidence="1" key="1">
    <citation type="journal article" date="2014" name="Int. J. Syst. Evol. Microbiol.">
        <title>Complete genome sequence of Corynebacterium casei LMG S-19264T (=DSM 44701T), isolated from a smear-ripened cheese.</title>
        <authorList>
            <consortium name="US DOE Joint Genome Institute (JGI-PGF)"/>
            <person name="Walter F."/>
            <person name="Albersmeier A."/>
            <person name="Kalinowski J."/>
            <person name="Ruckert C."/>
        </authorList>
    </citation>
    <scope>NUCLEOTIDE SEQUENCE</scope>
    <source>
        <strain evidence="1">CGMCC 1.12827</strain>
    </source>
</reference>
<dbReference type="EMBL" id="BMGC01000004">
    <property type="protein sequence ID" value="GGB22479.1"/>
    <property type="molecule type" value="Genomic_DNA"/>
</dbReference>